<dbReference type="EMBL" id="CM042012">
    <property type="protein sequence ID" value="KAI3750670.1"/>
    <property type="molecule type" value="Genomic_DNA"/>
</dbReference>
<reference evidence="2" key="1">
    <citation type="journal article" date="2022" name="Mol. Ecol. Resour.">
        <title>The genomes of chicory, endive, great burdock and yacon provide insights into Asteraceae palaeo-polyploidization history and plant inulin production.</title>
        <authorList>
            <person name="Fan W."/>
            <person name="Wang S."/>
            <person name="Wang H."/>
            <person name="Wang A."/>
            <person name="Jiang F."/>
            <person name="Liu H."/>
            <person name="Zhao H."/>
            <person name="Xu D."/>
            <person name="Zhang Y."/>
        </authorList>
    </citation>
    <scope>NUCLEOTIDE SEQUENCE [LARGE SCALE GENOMIC DNA]</scope>
    <source>
        <strain evidence="2">cv. Punajuju</strain>
    </source>
</reference>
<evidence type="ECO:0000313" key="1">
    <source>
        <dbReference type="EMBL" id="KAI3750670.1"/>
    </source>
</evidence>
<accession>A0ACB9DW72</accession>
<organism evidence="1 2">
    <name type="scientific">Cichorium intybus</name>
    <name type="common">Chicory</name>
    <dbReference type="NCBI Taxonomy" id="13427"/>
    <lineage>
        <taxon>Eukaryota</taxon>
        <taxon>Viridiplantae</taxon>
        <taxon>Streptophyta</taxon>
        <taxon>Embryophyta</taxon>
        <taxon>Tracheophyta</taxon>
        <taxon>Spermatophyta</taxon>
        <taxon>Magnoliopsida</taxon>
        <taxon>eudicotyledons</taxon>
        <taxon>Gunneridae</taxon>
        <taxon>Pentapetalae</taxon>
        <taxon>asterids</taxon>
        <taxon>campanulids</taxon>
        <taxon>Asterales</taxon>
        <taxon>Asteraceae</taxon>
        <taxon>Cichorioideae</taxon>
        <taxon>Cichorieae</taxon>
        <taxon>Cichoriinae</taxon>
        <taxon>Cichorium</taxon>
    </lineage>
</organism>
<name>A0ACB9DW72_CICIN</name>
<keyword evidence="2" id="KW-1185">Reference proteome</keyword>
<evidence type="ECO:0000313" key="2">
    <source>
        <dbReference type="Proteomes" id="UP001055811"/>
    </source>
</evidence>
<comment type="caution">
    <text evidence="1">The sequence shown here is derived from an EMBL/GenBank/DDBJ whole genome shotgun (WGS) entry which is preliminary data.</text>
</comment>
<gene>
    <name evidence="1" type="ORF">L2E82_21402</name>
</gene>
<proteinExistence type="predicted"/>
<protein>
    <submittedName>
        <fullName evidence="1">Uncharacterized protein</fullName>
    </submittedName>
</protein>
<reference evidence="1 2" key="2">
    <citation type="journal article" date="2022" name="Mol. Ecol. Resour.">
        <title>The genomes of chicory, endive, great burdock and yacon provide insights into Asteraceae paleo-polyploidization history and plant inulin production.</title>
        <authorList>
            <person name="Fan W."/>
            <person name="Wang S."/>
            <person name="Wang H."/>
            <person name="Wang A."/>
            <person name="Jiang F."/>
            <person name="Liu H."/>
            <person name="Zhao H."/>
            <person name="Xu D."/>
            <person name="Zhang Y."/>
        </authorList>
    </citation>
    <scope>NUCLEOTIDE SEQUENCE [LARGE SCALE GENOMIC DNA]</scope>
    <source>
        <strain evidence="2">cv. Punajuju</strain>
        <tissue evidence="1">Leaves</tissue>
    </source>
</reference>
<sequence>MNHYSWMYKTSRMSETYIKGVGNFISVAESNRVENGSRSICCHCNVCKNFQSVTDTRVIEYHLLQNGFVPNYTCWSRHGESLLDCSTSSSNLHIVENRVPFNNDDDNSNDLNGNFNEMFDDMEINMGVDEQEKIHRLFEEAETPLYRGSTFMKLDVVLKLMNLKLKNGWSDKSFTSLLELLHDLLPEDNGLPISTYQAKKLMCPMGLEVERIHACPNNCMLFVTEFEKNHTCVFCKASRYKRKNDEDEVDDC</sequence>
<dbReference type="Proteomes" id="UP001055811">
    <property type="component" value="Linkage Group LG04"/>
</dbReference>